<evidence type="ECO:0000256" key="2">
    <source>
        <dbReference type="ARBA" id="ARBA00024438"/>
    </source>
</evidence>
<feature type="transmembrane region" description="Helical" evidence="3">
    <location>
        <begin position="65"/>
        <end position="83"/>
    </location>
</feature>
<organism evidence="5 6">
    <name type="scientific">Marininema mesophilum</name>
    <dbReference type="NCBI Taxonomy" id="1048340"/>
    <lineage>
        <taxon>Bacteria</taxon>
        <taxon>Bacillati</taxon>
        <taxon>Bacillota</taxon>
        <taxon>Bacilli</taxon>
        <taxon>Bacillales</taxon>
        <taxon>Thermoactinomycetaceae</taxon>
        <taxon>Marininema</taxon>
    </lineage>
</organism>
<name>A0A1H3C084_9BACL</name>
<accession>A0A1H3C084</accession>
<dbReference type="RefSeq" id="WP_091742679.1">
    <property type="nucleotide sequence ID" value="NZ_FNNQ01000019.1"/>
</dbReference>
<protein>
    <recommendedName>
        <fullName evidence="2">Anti-sigma-W factor RsiW</fullName>
    </recommendedName>
</protein>
<dbReference type="GO" id="GO:0008270">
    <property type="term" value="F:zinc ion binding"/>
    <property type="evidence" value="ECO:0007669"/>
    <property type="project" value="UniProtKB-KW"/>
</dbReference>
<dbReference type="Gene3D" id="1.10.10.1320">
    <property type="entry name" value="Anti-sigma factor, zinc-finger domain"/>
    <property type="match status" value="1"/>
</dbReference>
<evidence type="ECO:0000256" key="1">
    <source>
        <dbReference type="ARBA" id="ARBA00024353"/>
    </source>
</evidence>
<dbReference type="EMBL" id="FNNQ01000019">
    <property type="protein sequence ID" value="SDX47476.1"/>
    <property type="molecule type" value="Genomic_DNA"/>
</dbReference>
<dbReference type="STRING" id="1048340.SAMN05444487_1197"/>
<dbReference type="Pfam" id="PF13490">
    <property type="entry name" value="zf-HC2"/>
    <property type="match status" value="1"/>
</dbReference>
<dbReference type="OrthoDB" id="9782842at2"/>
<keyword evidence="5" id="KW-0479">Metal-binding</keyword>
<keyword evidence="5" id="KW-0863">Zinc-finger</keyword>
<evidence type="ECO:0000259" key="4">
    <source>
        <dbReference type="Pfam" id="PF13490"/>
    </source>
</evidence>
<evidence type="ECO:0000313" key="6">
    <source>
        <dbReference type="Proteomes" id="UP000198534"/>
    </source>
</evidence>
<keyword evidence="6" id="KW-1185">Reference proteome</keyword>
<dbReference type="AlphaFoldDB" id="A0A1H3C084"/>
<dbReference type="InterPro" id="IPR041916">
    <property type="entry name" value="Anti_sigma_zinc_sf"/>
</dbReference>
<proteinExistence type="inferred from homology"/>
<feature type="domain" description="Putative zinc-finger" evidence="4">
    <location>
        <begin position="3"/>
        <end position="36"/>
    </location>
</feature>
<keyword evidence="3" id="KW-0472">Membrane</keyword>
<dbReference type="InterPro" id="IPR027383">
    <property type="entry name" value="Znf_put"/>
</dbReference>
<evidence type="ECO:0000313" key="5">
    <source>
        <dbReference type="EMBL" id="SDX47476.1"/>
    </source>
</evidence>
<reference evidence="5 6" key="1">
    <citation type="submission" date="2016-10" db="EMBL/GenBank/DDBJ databases">
        <authorList>
            <person name="de Groot N.N."/>
        </authorList>
    </citation>
    <scope>NUCLEOTIDE SEQUENCE [LARGE SCALE GENOMIC DNA]</scope>
    <source>
        <strain evidence="5 6">DSM 45610</strain>
    </source>
</reference>
<evidence type="ECO:0000256" key="3">
    <source>
        <dbReference type="SAM" id="Phobius"/>
    </source>
</evidence>
<keyword evidence="5" id="KW-0862">Zinc</keyword>
<keyword evidence="3" id="KW-0812">Transmembrane</keyword>
<keyword evidence="3" id="KW-1133">Transmembrane helix</keyword>
<dbReference type="Proteomes" id="UP000198534">
    <property type="component" value="Unassembled WGS sequence"/>
</dbReference>
<gene>
    <name evidence="5" type="ORF">SAMN05444487_1197</name>
</gene>
<comment type="similarity">
    <text evidence="1">Belongs to the zinc-associated anti-sigma factor (ZAS) superfamily. Anti-sigma-W factor family.</text>
</comment>
<sequence>MSCKDMDRLIQLYVDQEINEQERQELQHHVAGCESCLSSLTEMITLVSSLEEIRQHESWSRPVPFVNYIIKWMAVYTVIILFVTSGPSLLTHRNDTLDQDSSLENKVTPQTRVTVLATQKENLHIPERENIEVVSPQPRSQSINITGQTAWIYPSAMPFLTEEEQGWVKNMKRLVLVHVPDPETLHQLFTSVGISTKGIEARDFFKKTSFPTSVILTTGKRPRWKTFRFPGSKQKVIHWFDKLASTPTIH</sequence>